<comment type="similarity">
    <text evidence="2">Belongs to the EIN3 family.</text>
</comment>
<dbReference type="AlphaFoldDB" id="A0ABD1MNG2"/>
<sequence>MNQNNMAGVGVVELDPSTGDTSEEETSDGEEEESGVTIEELETRMWRDRMLLRRLKDERREREKGESVEMLKKKALTRAQDTVLKSMLKMMEVCDVRGFVYGIIPDKGKPVSGASDNLRAWWKDRVRFDRNGPAAILRPNLFLEPNGYGIEPSGGTRNFLGGQSNPPPNSNVVSSNNSNILLASGGARNFFGGQHNPSPSLTINIAEDGVRKFLGGHNNPSPATNVANGYARSFLGLQNNPSPATNVANGGAGSSLWGQNNQSPTTNNVAQGGAGSSLGGQNNGSPTTNVVNGNSNNNMVAMNNGIAMPPDHGANKRKARAVQEITIPHEAYSCHNLQCPYHNTSFGFNDRNVRTNHLLACRYKGKNPVQVAAGGSMSQIGSGNNPNIRALGQPSHTHTASIVNQNLALTTGKPRHTATPGVNQNETLTAGQARRTTVAPGVNQIENATITSEKHGKMRMGSGLTHSNMHVQQNKSSTSAGKNMFNNVPPEGQNRQQVKNGQPQVDKNLFGERVDGANGYKLNPEGYNVLMQKGNVSTIDPPYEWDEYNSPSDASTFSYGLMDSPLLPTTGQDYLWLLLVICSAENSSIVIGGYRNKDGDHIVPKLKLQEAI</sequence>
<feature type="compositionally biased region" description="Low complexity" evidence="5">
    <location>
        <begin position="283"/>
        <end position="292"/>
    </location>
</feature>
<evidence type="ECO:0000256" key="4">
    <source>
        <dbReference type="ARBA" id="ARBA00023242"/>
    </source>
</evidence>
<feature type="region of interest" description="Disordered" evidence="5">
    <location>
        <begin position="1"/>
        <end position="37"/>
    </location>
</feature>
<keyword evidence="4" id="KW-0539">Nucleus</keyword>
<evidence type="ECO:0000256" key="1">
    <source>
        <dbReference type="ARBA" id="ARBA00004123"/>
    </source>
</evidence>
<keyword evidence="3" id="KW-0936">Ethylene signaling pathway</keyword>
<dbReference type="InterPro" id="IPR047091">
    <property type="entry name" value="EIN3-like_DNA-bd"/>
</dbReference>
<dbReference type="GO" id="GO:0005634">
    <property type="term" value="C:nucleus"/>
    <property type="evidence" value="ECO:0007669"/>
    <property type="project" value="UniProtKB-SubCell"/>
</dbReference>
<dbReference type="InterPro" id="IPR006957">
    <property type="entry name" value="EIN3"/>
</dbReference>
<organism evidence="7 8">
    <name type="scientific">Flemingia macrophylla</name>
    <dbReference type="NCBI Taxonomy" id="520843"/>
    <lineage>
        <taxon>Eukaryota</taxon>
        <taxon>Viridiplantae</taxon>
        <taxon>Streptophyta</taxon>
        <taxon>Embryophyta</taxon>
        <taxon>Tracheophyta</taxon>
        <taxon>Spermatophyta</taxon>
        <taxon>Magnoliopsida</taxon>
        <taxon>eudicotyledons</taxon>
        <taxon>Gunneridae</taxon>
        <taxon>Pentapetalae</taxon>
        <taxon>rosids</taxon>
        <taxon>fabids</taxon>
        <taxon>Fabales</taxon>
        <taxon>Fabaceae</taxon>
        <taxon>Papilionoideae</taxon>
        <taxon>50 kb inversion clade</taxon>
        <taxon>NPAAA clade</taxon>
        <taxon>indigoferoid/millettioid clade</taxon>
        <taxon>Phaseoleae</taxon>
        <taxon>Flemingia</taxon>
    </lineage>
</organism>
<feature type="region of interest" description="Disordered" evidence="5">
    <location>
        <begin position="154"/>
        <end position="176"/>
    </location>
</feature>
<evidence type="ECO:0000256" key="2">
    <source>
        <dbReference type="ARBA" id="ARBA00009416"/>
    </source>
</evidence>
<dbReference type="PANTHER" id="PTHR33305">
    <property type="entry name" value="ETHYLENE INSENSITIVE 3-LIKE 2 PROTEIN"/>
    <property type="match status" value="1"/>
</dbReference>
<feature type="region of interest" description="Disordered" evidence="5">
    <location>
        <begin position="241"/>
        <end position="292"/>
    </location>
</feature>
<dbReference type="Proteomes" id="UP001603857">
    <property type="component" value="Unassembled WGS sequence"/>
</dbReference>
<evidence type="ECO:0000313" key="8">
    <source>
        <dbReference type="Proteomes" id="UP001603857"/>
    </source>
</evidence>
<feature type="compositionally biased region" description="Gly residues" evidence="5">
    <location>
        <begin position="272"/>
        <end position="282"/>
    </location>
</feature>
<gene>
    <name evidence="7" type="ORF">Fmac_011770</name>
</gene>
<proteinExistence type="inferred from homology"/>
<dbReference type="EMBL" id="JBGMDY010000004">
    <property type="protein sequence ID" value="KAL2337324.1"/>
    <property type="molecule type" value="Genomic_DNA"/>
</dbReference>
<feature type="compositionally biased region" description="Acidic residues" evidence="5">
    <location>
        <begin position="21"/>
        <end position="34"/>
    </location>
</feature>
<comment type="caution">
    <text evidence="7">The sequence shown here is derived from an EMBL/GenBank/DDBJ whole genome shotgun (WGS) entry which is preliminary data.</text>
</comment>
<evidence type="ECO:0000256" key="3">
    <source>
        <dbReference type="ARBA" id="ARBA00022745"/>
    </source>
</evidence>
<feature type="domain" description="Ethylene insensitive 3-like DNA-binding" evidence="6">
    <location>
        <begin position="39"/>
        <end position="138"/>
    </location>
</feature>
<name>A0ABD1MNG2_9FABA</name>
<protein>
    <recommendedName>
        <fullName evidence="6">Ethylene insensitive 3-like DNA-binding domain-containing protein</fullName>
    </recommendedName>
</protein>
<dbReference type="Gene3D" id="1.10.3180.10">
    <property type="entry name" value="DNA-binding domain of EIN3-like"/>
    <property type="match status" value="1"/>
</dbReference>
<dbReference type="InterPro" id="IPR023278">
    <property type="entry name" value="Ethylene_insens-like_DNA-bd"/>
</dbReference>
<evidence type="ECO:0000256" key="5">
    <source>
        <dbReference type="SAM" id="MobiDB-lite"/>
    </source>
</evidence>
<dbReference type="GO" id="GO:0009873">
    <property type="term" value="P:ethylene-activated signaling pathway"/>
    <property type="evidence" value="ECO:0007669"/>
    <property type="project" value="UniProtKB-KW"/>
</dbReference>
<comment type="subcellular location">
    <subcellularLocation>
        <location evidence="1">Nucleus</location>
    </subcellularLocation>
</comment>
<accession>A0ABD1MNG2</accession>
<dbReference type="Pfam" id="PF04873">
    <property type="entry name" value="EIN3_DNA-bd"/>
    <property type="match status" value="1"/>
</dbReference>
<keyword evidence="8" id="KW-1185">Reference proteome</keyword>
<feature type="compositionally biased region" description="Polar residues" evidence="5">
    <location>
        <begin position="256"/>
        <end position="269"/>
    </location>
</feature>
<dbReference type="PANTHER" id="PTHR33305:SF11">
    <property type="entry name" value="PROTEIN ETHYLENE INSENSITIVE 3"/>
    <property type="match status" value="1"/>
</dbReference>
<reference evidence="7 8" key="1">
    <citation type="submission" date="2024-08" db="EMBL/GenBank/DDBJ databases">
        <title>Insights into the chromosomal genome structure of Flemingia macrophylla.</title>
        <authorList>
            <person name="Ding Y."/>
            <person name="Zhao Y."/>
            <person name="Bi W."/>
            <person name="Wu M."/>
            <person name="Zhao G."/>
            <person name="Gong Y."/>
            <person name="Li W."/>
            <person name="Zhang P."/>
        </authorList>
    </citation>
    <scope>NUCLEOTIDE SEQUENCE [LARGE SCALE GENOMIC DNA]</scope>
    <source>
        <strain evidence="7">DYQJB</strain>
        <tissue evidence="7">Leaf</tissue>
    </source>
</reference>
<evidence type="ECO:0000313" key="7">
    <source>
        <dbReference type="EMBL" id="KAL2337324.1"/>
    </source>
</evidence>
<evidence type="ECO:0000259" key="6">
    <source>
        <dbReference type="Pfam" id="PF04873"/>
    </source>
</evidence>